<proteinExistence type="predicted"/>
<dbReference type="InterPro" id="IPR036264">
    <property type="entry name" value="Bact_exopeptidase_dim_dom"/>
</dbReference>
<dbReference type="EMBL" id="BTPE01000003">
    <property type="protein sequence ID" value="GMQ32716.1"/>
    <property type="molecule type" value="Genomic_DNA"/>
</dbReference>
<dbReference type="InterPro" id="IPR002933">
    <property type="entry name" value="Peptidase_M20"/>
</dbReference>
<dbReference type="NCBIfam" id="TIGR01891">
    <property type="entry name" value="amidohydrolases"/>
    <property type="match status" value="1"/>
</dbReference>
<comment type="caution">
    <text evidence="3">The sequence shown here is derived from an EMBL/GenBank/DDBJ whole genome shotgun (WGS) entry which is preliminary data.</text>
</comment>
<accession>A0ABQ6PYL6</accession>
<evidence type="ECO:0000259" key="2">
    <source>
        <dbReference type="Pfam" id="PF07687"/>
    </source>
</evidence>
<dbReference type="PIRSF" id="PIRSF037227">
    <property type="entry name" value="Aminobenzoyl-glu_utiliz_pB"/>
    <property type="match status" value="1"/>
</dbReference>
<dbReference type="InterPro" id="IPR052030">
    <property type="entry name" value="Peptidase_M20/M20A_hydrolases"/>
</dbReference>
<keyword evidence="1" id="KW-0378">Hydrolase</keyword>
<feature type="domain" description="Peptidase M20 dimerisation" evidence="2">
    <location>
        <begin position="216"/>
        <end position="305"/>
    </location>
</feature>
<gene>
    <name evidence="3" type="ORF">Ataiwa_09880</name>
</gene>
<dbReference type="PANTHER" id="PTHR30575:SF0">
    <property type="entry name" value="XAA-ARG DIPEPTIDASE"/>
    <property type="match status" value="1"/>
</dbReference>
<dbReference type="InterPro" id="IPR011650">
    <property type="entry name" value="Peptidase_M20_dimer"/>
</dbReference>
<evidence type="ECO:0000313" key="4">
    <source>
        <dbReference type="Proteomes" id="UP001307705"/>
    </source>
</evidence>
<dbReference type="Gene3D" id="3.30.70.360">
    <property type="match status" value="1"/>
</dbReference>
<dbReference type="Pfam" id="PF01546">
    <property type="entry name" value="Peptidase_M20"/>
    <property type="match status" value="1"/>
</dbReference>
<dbReference type="Proteomes" id="UP001307705">
    <property type="component" value="Unassembled WGS sequence"/>
</dbReference>
<organism evidence="3 4">
    <name type="scientific">Algoriphagus taiwanensis</name>
    <dbReference type="NCBI Taxonomy" id="1445656"/>
    <lineage>
        <taxon>Bacteria</taxon>
        <taxon>Pseudomonadati</taxon>
        <taxon>Bacteroidota</taxon>
        <taxon>Cytophagia</taxon>
        <taxon>Cytophagales</taxon>
        <taxon>Cyclobacteriaceae</taxon>
        <taxon>Algoriphagus</taxon>
    </lineage>
</organism>
<dbReference type="RefSeq" id="WP_338227523.1">
    <property type="nucleotide sequence ID" value="NZ_BTPE01000003.1"/>
</dbReference>
<evidence type="ECO:0000313" key="3">
    <source>
        <dbReference type="EMBL" id="GMQ32716.1"/>
    </source>
</evidence>
<dbReference type="InterPro" id="IPR017145">
    <property type="entry name" value="Aminobenzoyl-glu_utiliz_pB"/>
</dbReference>
<protein>
    <submittedName>
        <fullName evidence="3">M20 family metallopeptidase</fullName>
    </submittedName>
</protein>
<reference evidence="3 4" key="1">
    <citation type="submission" date="2023-08" db="EMBL/GenBank/DDBJ databases">
        <title>Draft genome sequence of Algoriphagus taiwanensis.</title>
        <authorList>
            <person name="Takatani N."/>
            <person name="Hosokawa M."/>
            <person name="Sawabe T."/>
        </authorList>
    </citation>
    <scope>NUCLEOTIDE SEQUENCE [LARGE SCALE GENOMIC DNA]</scope>
    <source>
        <strain evidence="3 4">JCM 19755</strain>
    </source>
</reference>
<dbReference type="Gene3D" id="3.40.630.10">
    <property type="entry name" value="Zn peptidases"/>
    <property type="match status" value="1"/>
</dbReference>
<dbReference type="PANTHER" id="PTHR30575">
    <property type="entry name" value="PEPTIDASE M20"/>
    <property type="match status" value="1"/>
</dbReference>
<dbReference type="SUPFAM" id="SSF53187">
    <property type="entry name" value="Zn-dependent exopeptidases"/>
    <property type="match status" value="1"/>
</dbReference>
<name>A0ABQ6PYL6_9BACT</name>
<dbReference type="Pfam" id="PF07687">
    <property type="entry name" value="M20_dimer"/>
    <property type="match status" value="1"/>
</dbReference>
<sequence>MAIKNTFNLGLVVTLMVSISSLFAQKGKSKPDPLKQTVQQIIESRYSDMTELSDKIWAFEETAFQESQSSAALSTYAEELGFKVTRGVGEIPTAFLAEFGSGSPIIGVLGEFDALPGLSQNKVPFKSPLNEGAPGHGCGHNLFGVASLSAAATIKDLISEGKLQGTIRFYGTPAEEKYFGKLWMIRSGIMDDVDIMMDWHPGDETETDVQKGLALVDFIVEFSGQAAHASGDPWNGRSASDALELYTTGINYYREHIKPTVRIHYHIQDGGQVVNVVPDYSSLWVRVRDTSREGLMPVWKQVEKMSEGAAIMANVTHKVTLVSGVHEILVNRTGSAVMQANLEALGPISYNEEEQEFAKKIQEATGKPQIGLVSEIKPMKETLEHSMGGSTDVGDVSWVVPTIRMSATTAPNGTPWHSWAVVASGGMSIGHKGMAYAAKALAMTMVDLYQNEVLRNEIKAEFKQKKGDYVYKGILPDGPPPLNAGY</sequence>
<evidence type="ECO:0000256" key="1">
    <source>
        <dbReference type="ARBA" id="ARBA00022801"/>
    </source>
</evidence>
<keyword evidence="4" id="KW-1185">Reference proteome</keyword>
<dbReference type="SUPFAM" id="SSF55031">
    <property type="entry name" value="Bacterial exopeptidase dimerisation domain"/>
    <property type="match status" value="1"/>
</dbReference>
<dbReference type="InterPro" id="IPR017439">
    <property type="entry name" value="Amidohydrolase"/>
</dbReference>